<dbReference type="SUPFAM" id="SSF103473">
    <property type="entry name" value="MFS general substrate transporter"/>
    <property type="match status" value="1"/>
</dbReference>
<feature type="transmembrane region" description="Helical" evidence="8">
    <location>
        <begin position="12"/>
        <end position="32"/>
    </location>
</feature>
<feature type="transmembrane region" description="Helical" evidence="8">
    <location>
        <begin position="343"/>
        <end position="363"/>
    </location>
</feature>
<dbReference type="CDD" id="cd17324">
    <property type="entry name" value="MFS_NepI_like"/>
    <property type="match status" value="1"/>
</dbReference>
<sequence>MSEHFIQRRSPDFWRASLALSIGAFVTFANLYSTQALLPLFAREFGISPASASLSLSVSTAALALALLITPMLSDHAGRKSVMLTSLILTALSGFAIAASQHYLWLLLFRAVQGFSLAGLAAIAMTYVGEEFAANCRGLAMGLYVSGTAIGGMMGRIVTGTLTELFSWSAALLILAIISSLCTLIFAIALPPSRHFDRRSASLAEMRQGFSFHLQRPDQLGRFMHGFLLMGGLVTLYNYLGFRLHQSPYLMSDGQIGWLFSIYLTGIFSSIWLGSKADKYGARNILLICLALMLSGTLLSLATSLSLIILAMALYTFGFFGAHSVVSSWCGQQAQSFKAQASALYLLFYYVGSSVLGASGGYIWSQWQWPGVVTMVLILVSCSILITWNSKQ</sequence>
<keyword evidence="6 8" id="KW-1133">Transmembrane helix</keyword>
<dbReference type="EMBL" id="JACJFM010000025">
    <property type="protein sequence ID" value="MBB1488243.1"/>
    <property type="molecule type" value="Genomic_DNA"/>
</dbReference>
<feature type="transmembrane region" description="Helical" evidence="8">
    <location>
        <begin position="139"/>
        <end position="159"/>
    </location>
</feature>
<organism evidence="10 11">
    <name type="scientific">Oceanospirillum sediminis</name>
    <dbReference type="NCBI Taxonomy" id="2760088"/>
    <lineage>
        <taxon>Bacteria</taxon>
        <taxon>Pseudomonadati</taxon>
        <taxon>Pseudomonadota</taxon>
        <taxon>Gammaproteobacteria</taxon>
        <taxon>Oceanospirillales</taxon>
        <taxon>Oceanospirillaceae</taxon>
        <taxon>Oceanospirillum</taxon>
    </lineage>
</organism>
<comment type="subcellular location">
    <subcellularLocation>
        <location evidence="1">Cell membrane</location>
        <topology evidence="1">Multi-pass membrane protein</topology>
    </subcellularLocation>
</comment>
<feature type="transmembrane region" description="Helical" evidence="8">
    <location>
        <begin position="105"/>
        <end position="127"/>
    </location>
</feature>
<dbReference type="PROSITE" id="PS50850">
    <property type="entry name" value="MFS"/>
    <property type="match status" value="1"/>
</dbReference>
<keyword evidence="3" id="KW-0813">Transport</keyword>
<keyword evidence="4" id="KW-1003">Cell membrane</keyword>
<dbReference type="InterPro" id="IPR036259">
    <property type="entry name" value="MFS_trans_sf"/>
</dbReference>
<comment type="caution">
    <text evidence="10">The sequence shown here is derived from an EMBL/GenBank/DDBJ whole genome shotgun (WGS) entry which is preliminary data.</text>
</comment>
<name>A0A839IRZ3_9GAMM</name>
<gene>
    <name evidence="10" type="ORF">H4O21_16695</name>
</gene>
<dbReference type="Pfam" id="PF07690">
    <property type="entry name" value="MFS_1"/>
    <property type="match status" value="1"/>
</dbReference>
<dbReference type="RefSeq" id="WP_182810016.1">
    <property type="nucleotide sequence ID" value="NZ_JACJFM010000025.1"/>
</dbReference>
<accession>A0A839IRZ3</accession>
<feature type="domain" description="Major facilitator superfamily (MFS) profile" evidence="9">
    <location>
        <begin position="16"/>
        <end position="392"/>
    </location>
</feature>
<evidence type="ECO:0000256" key="4">
    <source>
        <dbReference type="ARBA" id="ARBA00022475"/>
    </source>
</evidence>
<dbReference type="PANTHER" id="PTHR43271">
    <property type="entry name" value="BLL2771 PROTEIN"/>
    <property type="match status" value="1"/>
</dbReference>
<dbReference type="InterPro" id="IPR020846">
    <property type="entry name" value="MFS_dom"/>
</dbReference>
<evidence type="ECO:0000256" key="1">
    <source>
        <dbReference type="ARBA" id="ARBA00004651"/>
    </source>
</evidence>
<dbReference type="InterPro" id="IPR011701">
    <property type="entry name" value="MFS"/>
</dbReference>
<feature type="transmembrane region" description="Helical" evidence="8">
    <location>
        <begin position="82"/>
        <end position="99"/>
    </location>
</feature>
<dbReference type="AlphaFoldDB" id="A0A839IRZ3"/>
<feature type="transmembrane region" description="Helical" evidence="8">
    <location>
        <begin position="254"/>
        <end position="273"/>
    </location>
</feature>
<keyword evidence="7 8" id="KW-0472">Membrane</keyword>
<keyword evidence="5 8" id="KW-0812">Transmembrane</keyword>
<reference evidence="10 11" key="1">
    <citation type="submission" date="2020-08" db="EMBL/GenBank/DDBJ databases">
        <title>Oceanospirillum sp. nov. isolated from marine sediment.</title>
        <authorList>
            <person name="Ji X."/>
        </authorList>
    </citation>
    <scope>NUCLEOTIDE SEQUENCE [LARGE SCALE GENOMIC DNA]</scope>
    <source>
        <strain evidence="10 11">D5</strain>
    </source>
</reference>
<feature type="transmembrane region" description="Helical" evidence="8">
    <location>
        <begin position="165"/>
        <end position="190"/>
    </location>
</feature>
<evidence type="ECO:0000256" key="8">
    <source>
        <dbReference type="SAM" id="Phobius"/>
    </source>
</evidence>
<feature type="transmembrane region" description="Helical" evidence="8">
    <location>
        <begin position="369"/>
        <end position="388"/>
    </location>
</feature>
<feature type="transmembrane region" description="Helical" evidence="8">
    <location>
        <begin position="285"/>
        <end position="302"/>
    </location>
</feature>
<evidence type="ECO:0000256" key="5">
    <source>
        <dbReference type="ARBA" id="ARBA00022692"/>
    </source>
</evidence>
<comment type="similarity">
    <text evidence="2">Belongs to the major facilitator superfamily.</text>
</comment>
<keyword evidence="11" id="KW-1185">Reference proteome</keyword>
<dbReference type="PANTHER" id="PTHR43271:SF1">
    <property type="entry name" value="INNER MEMBRANE TRANSPORT PROTEIN YNFM"/>
    <property type="match status" value="1"/>
</dbReference>
<feature type="transmembrane region" description="Helical" evidence="8">
    <location>
        <begin position="223"/>
        <end position="242"/>
    </location>
</feature>
<dbReference type="GO" id="GO:0005886">
    <property type="term" value="C:plasma membrane"/>
    <property type="evidence" value="ECO:0007669"/>
    <property type="project" value="UniProtKB-SubCell"/>
</dbReference>
<evidence type="ECO:0000256" key="7">
    <source>
        <dbReference type="ARBA" id="ARBA00023136"/>
    </source>
</evidence>
<dbReference type="GO" id="GO:0022857">
    <property type="term" value="F:transmembrane transporter activity"/>
    <property type="evidence" value="ECO:0007669"/>
    <property type="project" value="InterPro"/>
</dbReference>
<evidence type="ECO:0000259" key="9">
    <source>
        <dbReference type="PROSITE" id="PS50850"/>
    </source>
</evidence>
<protein>
    <submittedName>
        <fullName evidence="10">MFS transporter</fullName>
    </submittedName>
</protein>
<proteinExistence type="inferred from homology"/>
<evidence type="ECO:0000256" key="3">
    <source>
        <dbReference type="ARBA" id="ARBA00022448"/>
    </source>
</evidence>
<dbReference type="Proteomes" id="UP000565262">
    <property type="component" value="Unassembled WGS sequence"/>
</dbReference>
<evidence type="ECO:0000313" key="11">
    <source>
        <dbReference type="Proteomes" id="UP000565262"/>
    </source>
</evidence>
<dbReference type="Gene3D" id="1.20.1250.20">
    <property type="entry name" value="MFS general substrate transporter like domains"/>
    <property type="match status" value="1"/>
</dbReference>
<evidence type="ECO:0000256" key="6">
    <source>
        <dbReference type="ARBA" id="ARBA00022989"/>
    </source>
</evidence>
<feature type="transmembrane region" description="Helical" evidence="8">
    <location>
        <begin position="52"/>
        <end position="70"/>
    </location>
</feature>
<evidence type="ECO:0000256" key="2">
    <source>
        <dbReference type="ARBA" id="ARBA00008335"/>
    </source>
</evidence>
<feature type="transmembrane region" description="Helical" evidence="8">
    <location>
        <begin position="308"/>
        <end position="331"/>
    </location>
</feature>
<evidence type="ECO:0000313" key="10">
    <source>
        <dbReference type="EMBL" id="MBB1488243.1"/>
    </source>
</evidence>